<evidence type="ECO:0000256" key="3">
    <source>
        <dbReference type="SAM" id="Phobius"/>
    </source>
</evidence>
<dbReference type="Pfam" id="PF01544">
    <property type="entry name" value="CorA"/>
    <property type="match status" value="1"/>
</dbReference>
<sequence length="1762" mass="202503">MAAGSTQTSSLPWDETQIPEVGGTNDKDLNAFLSCPDEEHWRPEESGGQTWDNAPNRTCYSSFGEDGITATVSAYGNLMQFGRYIGKGRSGVFTADQGCVPEPYLVKERTAELLAISDKESYDQPDMYGFRFTNLSSQSRPKLSYVNYRWPRFCGNYKDIKGNKVDYTTLWLVHHETVVQHCILQNQGQVSVPVSCEFSNQRKSILIRDMDHLDPGYIFNDVYSGYTQTNGPKDLSWVLMHQLEPPNDNYSDDMTKSPTPTRADSVAIIISIFVDGRPLHWEKSKPNLWVKTLAPKSKDESTMEIAIAYRMILLEGSMGAWQSFLIPAIVSDVYKSLRKEPQPGKLSICNPKSPDPNETQYHGERRRLHMNGLEYIARRNLEHILSVCAIPLVRPQDHWSSKGIKLDDPGNKFSQLGRPIALTCGDISFHRVTSSGSFFAFQFLVEVANLISRSEFSKTECAIWLLGRIWSTCRGHVAWILCQAERRPSGYFAANYWVRGKIMHQDLNSSWQPLDSLTDTAYQLIKIQAYTTSFGKDKTEAGAILNDPRLYLAAFSWLSDLHVLNRRGSFAWPHAQEDGTGVFRLDDHVWIWRAIKAIEEWDLMTSSLWVSKNLLELPPHLLGRKFASRDVQREVFRRFTTENDFSRRRTLAVFRSSRETRFLFHSRDTVLFYGLNWGFFPEDPSSQEVWENTLEAQALHDENQETRWDNALRYALGVIMGTLGHSINKRSPANLVEASLDVLFKSSSQNGLFFGQLDETTKEPILFHMDAHRDFYYHASFEIPYILLVNSSDITNPRSRPEKAKLSLEPDSNDSLQILPIPKRQLTGIERGNTTRPLAAQREQYRKATSMKKIVPFNYMIDSFNIVDIDEEWLYNYPSFLPSHNSMVSTVEGNALEKTLRQVLGDLLENPIFISPFTEALLGRQNAKETIMPMLDNYGQVRWQLCNSIIREPLLLAEMITENKNLRKAFNRRMDTDTVEGVNQILDPAGGTNGQEDWTARIELSTFLLQRDIYGRVTEFFQEFLGRRNRILLEDSVELESIRLELDWILRNHMSPRVQLLMEDQILYSGWMDLCKLGGAFSGHVIAESIREWLGAAIYRYNELESGQHTENLRPIFDQTRRVASVSDTRQKVSQGKKKPRYGGDDPNPIKDDGYWEMSRMSNDSLFQRLSRFRTPAEAKKRFIWLPKPNAETALVCYLGTPGDERTAISSFFDRHAHHDLYFFDDTTRFLNTWETEIHLTFYQLVDSRNESELRSPSILRRGKDDLPGSKASSITRASMGFRFHGDLFDRYWTCHFIECTLTSSESERSELSSHYSFKERTWRQRKVLELYLFDRILTKLVSSTTDIIEKLKNELGVREGAFSFVDLKSDDYFSSSDRWQEAQQTLQAIENHLEQVEALVSRWESREDDRGSEKPRWTRNDERKYRGDIKKLLGSNNNKIKNLRSLRIETGSLRELLGARQEQISSDLSLRGAEDIRFFTYVTVVFLPLGFAASIFSMSGTPERSLIGNMAACALVALVLTVFALVNAETLGAKFAKLSSRIEQFSERHMEKSSLFGLHKKGPKDDDQKPIDKYHKGNDQKAEKAEAGIDSSQKNQKKTEPSTPGLFSSPEGPSKVAGKRSGKNEDLPPSHRRVGPSRKKSWHAWFWLRYFLIEFPARRVASAYRDMRSRRFTWMTGLNGIGGVILLPWCIIVFLAQIVGANLVDLSRTLWLSARFLYQKYSQKEDPFEGQMRLLLKPDHHVRPLKSVNKEIEKKIDDLRR</sequence>
<keyword evidence="3" id="KW-0812">Transmembrane</keyword>
<feature type="region of interest" description="Disordered" evidence="2">
    <location>
        <begin position="1557"/>
        <end position="1637"/>
    </location>
</feature>
<feature type="compositionally biased region" description="Basic and acidic residues" evidence="2">
    <location>
        <begin position="1564"/>
        <end position="1588"/>
    </location>
</feature>
<dbReference type="Gene3D" id="1.20.58.340">
    <property type="entry name" value="Magnesium transport protein CorA, transmembrane region"/>
    <property type="match status" value="1"/>
</dbReference>
<feature type="compositionally biased region" description="Polar residues" evidence="2">
    <location>
        <begin position="1"/>
        <end position="11"/>
    </location>
</feature>
<feature type="transmembrane region" description="Helical" evidence="3">
    <location>
        <begin position="1479"/>
        <end position="1500"/>
    </location>
</feature>
<evidence type="ECO:0000256" key="2">
    <source>
        <dbReference type="SAM" id="MobiDB-lite"/>
    </source>
</evidence>
<evidence type="ECO:0000256" key="1">
    <source>
        <dbReference type="SAM" id="Coils"/>
    </source>
</evidence>
<keyword evidence="1" id="KW-0175">Coiled coil</keyword>
<feature type="region of interest" description="Disordered" evidence="2">
    <location>
        <begin position="1126"/>
        <end position="1149"/>
    </location>
</feature>
<feature type="transmembrane region" description="Helical" evidence="3">
    <location>
        <begin position="1682"/>
        <end position="1705"/>
    </location>
</feature>
<dbReference type="InterPro" id="IPR002523">
    <property type="entry name" value="MgTranspt_CorA/ZnTranspt_ZntB"/>
</dbReference>
<evidence type="ECO:0000313" key="5">
    <source>
        <dbReference type="Proteomes" id="UP000829685"/>
    </source>
</evidence>
<feature type="coiled-coil region" evidence="1">
    <location>
        <begin position="1380"/>
        <end position="1407"/>
    </location>
</feature>
<name>A0A9Q0ARJ0_9PEZI</name>
<keyword evidence="3" id="KW-1133">Transmembrane helix</keyword>
<dbReference type="EMBL" id="JAFIMR010000012">
    <property type="protein sequence ID" value="KAI1871799.1"/>
    <property type="molecule type" value="Genomic_DNA"/>
</dbReference>
<evidence type="ECO:0000313" key="4">
    <source>
        <dbReference type="EMBL" id="KAI1871799.1"/>
    </source>
</evidence>
<reference evidence="4" key="1">
    <citation type="submission" date="2021-03" db="EMBL/GenBank/DDBJ databases">
        <title>Revisited historic fungal species revealed as producer of novel bioactive compounds through whole genome sequencing and comparative genomics.</title>
        <authorList>
            <person name="Vignolle G.A."/>
            <person name="Hochenegger N."/>
            <person name="Mach R.L."/>
            <person name="Mach-Aigner A.R."/>
            <person name="Javad Rahimi M."/>
            <person name="Salim K.A."/>
            <person name="Chan C.M."/>
            <person name="Lim L.B.L."/>
            <person name="Cai F."/>
            <person name="Druzhinina I.S."/>
            <person name="U'Ren J.M."/>
            <person name="Derntl C."/>
        </authorList>
    </citation>
    <scope>NUCLEOTIDE SEQUENCE</scope>
    <source>
        <strain evidence="4">TUCIM 5799</strain>
    </source>
</reference>
<protein>
    <submittedName>
        <fullName evidence="4">Uncharacterized protein</fullName>
    </submittedName>
</protein>
<dbReference type="Proteomes" id="UP000829685">
    <property type="component" value="Unassembled WGS sequence"/>
</dbReference>
<comment type="caution">
    <text evidence="4">The sequence shown here is derived from an EMBL/GenBank/DDBJ whole genome shotgun (WGS) entry which is preliminary data.</text>
</comment>
<accession>A0A9Q0ARJ0</accession>
<proteinExistence type="predicted"/>
<keyword evidence="3" id="KW-0472">Membrane</keyword>
<keyword evidence="5" id="KW-1185">Reference proteome</keyword>
<feature type="region of interest" description="Disordered" evidence="2">
    <location>
        <begin position="1"/>
        <end position="29"/>
    </location>
</feature>
<feature type="transmembrane region" description="Helical" evidence="3">
    <location>
        <begin position="1507"/>
        <end position="1527"/>
    </location>
</feature>
<gene>
    <name evidence="4" type="ORF">JX265_005785</name>
</gene>
<organism evidence="4 5">
    <name type="scientific">Neoarthrinium moseri</name>
    <dbReference type="NCBI Taxonomy" id="1658444"/>
    <lineage>
        <taxon>Eukaryota</taxon>
        <taxon>Fungi</taxon>
        <taxon>Dikarya</taxon>
        <taxon>Ascomycota</taxon>
        <taxon>Pezizomycotina</taxon>
        <taxon>Sordariomycetes</taxon>
        <taxon>Xylariomycetidae</taxon>
        <taxon>Amphisphaeriales</taxon>
        <taxon>Apiosporaceae</taxon>
        <taxon>Neoarthrinium</taxon>
    </lineage>
</organism>